<gene>
    <name evidence="1" type="ordered locus">Smon_1455</name>
</gene>
<dbReference type="HOGENOM" id="CLU_071840_0_0_0"/>
<evidence type="ECO:0008006" key="3">
    <source>
        <dbReference type="Google" id="ProtNLM"/>
    </source>
</evidence>
<dbReference type="EMBL" id="CP001779">
    <property type="protein sequence ID" value="ACZ01888.1"/>
    <property type="molecule type" value="Genomic_DNA"/>
</dbReference>
<dbReference type="GeneID" id="29673751"/>
<dbReference type="Proteomes" id="UP000002072">
    <property type="component" value="Chromosome"/>
</dbReference>
<dbReference type="RefSeq" id="WP_012859434.1">
    <property type="nucleotide sequence ID" value="NC_013515.1"/>
</dbReference>
<accession>D1AVX8</accession>
<name>D1AVX8_STRM9</name>
<protein>
    <recommendedName>
        <fullName evidence="3">Restriction endonuclease subunit M</fullName>
    </recommendedName>
</protein>
<sequence length="305" mass="36302">MDLKIDISEEKRSKEILEILLIDRTTNKNIIWATDDYEHFGNAYNSKHHILYHLITGENSNVIQPRVLKSKKSQVIRTKAKAEVFTPSWICNAQNNLIDNAWFGRNNIFNIEKDKSWESTFEKIEFPKEKNKSWEKYVDENRLEITCGEAPYLVSRYDTVSGNYIDINQRIGILDRKLRVVNENVENEKDWLKWSERAFQSVYGFEFQGDSLLIARENLLATYCDNMMYKLKRYPTDKELIKIAKIISWNIWQMDGLVYTIPFKKPISSNNQILLFEFEEEHNDNYCVIKDWRANKKNCIQRFVK</sequence>
<reference evidence="1 2" key="1">
    <citation type="journal article" date="2009" name="Stand. Genomic Sci.">
        <title>Complete genome sequence of Streptobacillus moniliformis type strain (9901T).</title>
        <authorList>
            <person name="Nolan M."/>
            <person name="Gronow S."/>
            <person name="Lapidus A."/>
            <person name="Ivanova N."/>
            <person name="Copeland A."/>
            <person name="Lucas S."/>
            <person name="Del Rio T.G."/>
            <person name="Chen F."/>
            <person name="Tice H."/>
            <person name="Pitluck S."/>
            <person name="Cheng J.F."/>
            <person name="Sims D."/>
            <person name="Meincke L."/>
            <person name="Bruce D."/>
            <person name="Goodwin L."/>
            <person name="Brettin T."/>
            <person name="Han C."/>
            <person name="Detter J.C."/>
            <person name="Ovchinikova G."/>
            <person name="Pati A."/>
            <person name="Mavromatis K."/>
            <person name="Mikhailova N."/>
            <person name="Chen A."/>
            <person name="Palaniappan K."/>
            <person name="Land M."/>
            <person name="Hauser L."/>
            <person name="Chang Y.J."/>
            <person name="Jeffries C.D."/>
            <person name="Rohde M."/>
            <person name="Sproer C."/>
            <person name="Goker M."/>
            <person name="Bristow J."/>
            <person name="Eisen J.A."/>
            <person name="Markowitz V."/>
            <person name="Hugenholtz P."/>
            <person name="Kyrpides N.C."/>
            <person name="Klenk H.P."/>
            <person name="Chain P."/>
        </authorList>
    </citation>
    <scope>NUCLEOTIDE SEQUENCE [LARGE SCALE GENOMIC DNA]</scope>
    <source>
        <strain evidence="2">ATCC 14647 / DSM 12112 / NCTC 10651 / 9901</strain>
    </source>
</reference>
<dbReference type="REBASE" id="22745">
    <property type="entry name" value="M2.SmoLII"/>
</dbReference>
<dbReference type="AlphaFoldDB" id="D1AVX8"/>
<evidence type="ECO:0000313" key="2">
    <source>
        <dbReference type="Proteomes" id="UP000002072"/>
    </source>
</evidence>
<organism evidence="1 2">
    <name type="scientific">Streptobacillus moniliformis (strain ATCC 14647 / DSM 12112 / NCTC 10651 / 9901)</name>
    <dbReference type="NCBI Taxonomy" id="519441"/>
    <lineage>
        <taxon>Bacteria</taxon>
        <taxon>Fusobacteriati</taxon>
        <taxon>Fusobacteriota</taxon>
        <taxon>Fusobacteriia</taxon>
        <taxon>Fusobacteriales</taxon>
        <taxon>Leptotrichiaceae</taxon>
        <taxon>Streptobacillus</taxon>
    </lineage>
</organism>
<dbReference type="eggNOG" id="COG1002">
    <property type="taxonomic scope" value="Bacteria"/>
</dbReference>
<dbReference type="OrthoDB" id="9813673at2"/>
<dbReference type="KEGG" id="smf:Smon_1455"/>
<keyword evidence="2" id="KW-1185">Reference proteome</keyword>
<dbReference type="STRING" id="519441.Smon_1455"/>
<evidence type="ECO:0000313" key="1">
    <source>
        <dbReference type="EMBL" id="ACZ01888.1"/>
    </source>
</evidence>
<proteinExistence type="predicted"/>